<dbReference type="EMBL" id="JACMSC010000011">
    <property type="protein sequence ID" value="KAG6498911.1"/>
    <property type="molecule type" value="Genomic_DNA"/>
</dbReference>
<keyword evidence="5" id="KW-1185">Reference proteome</keyword>
<feature type="domain" description="DDE Tnp4" evidence="3">
    <location>
        <begin position="219"/>
        <end position="300"/>
    </location>
</feature>
<dbReference type="GO" id="GO:0046872">
    <property type="term" value="F:metal ion binding"/>
    <property type="evidence" value="ECO:0007669"/>
    <property type="project" value="UniProtKB-KW"/>
</dbReference>
<gene>
    <name evidence="4" type="ORF">ZIOFF_038663</name>
</gene>
<organism evidence="4 5">
    <name type="scientific">Zingiber officinale</name>
    <name type="common">Ginger</name>
    <name type="synonym">Amomum zingiber</name>
    <dbReference type="NCBI Taxonomy" id="94328"/>
    <lineage>
        <taxon>Eukaryota</taxon>
        <taxon>Viridiplantae</taxon>
        <taxon>Streptophyta</taxon>
        <taxon>Embryophyta</taxon>
        <taxon>Tracheophyta</taxon>
        <taxon>Spermatophyta</taxon>
        <taxon>Magnoliopsida</taxon>
        <taxon>Liliopsida</taxon>
        <taxon>Zingiberales</taxon>
        <taxon>Zingiberaceae</taxon>
        <taxon>Zingiber</taxon>
    </lineage>
</organism>
<dbReference type="PANTHER" id="PTHR47584:SF14">
    <property type="entry name" value="L10-INTERACTING MYB DOMAIN-CONTAINING PROTEIN-LIKE"/>
    <property type="match status" value="1"/>
</dbReference>
<dbReference type="Pfam" id="PF13359">
    <property type="entry name" value="DDE_Tnp_4"/>
    <property type="match status" value="1"/>
</dbReference>
<reference evidence="4 5" key="1">
    <citation type="submission" date="2020-08" db="EMBL/GenBank/DDBJ databases">
        <title>Plant Genome Project.</title>
        <authorList>
            <person name="Zhang R.-G."/>
        </authorList>
    </citation>
    <scope>NUCLEOTIDE SEQUENCE [LARGE SCALE GENOMIC DNA]</scope>
    <source>
        <tissue evidence="4">Rhizome</tissue>
    </source>
</reference>
<dbReference type="AlphaFoldDB" id="A0A8J5L2F8"/>
<evidence type="ECO:0000256" key="2">
    <source>
        <dbReference type="ARBA" id="ARBA00022723"/>
    </source>
</evidence>
<comment type="caution">
    <text evidence="4">The sequence shown here is derived from an EMBL/GenBank/DDBJ whole genome shotgun (WGS) entry which is preliminary data.</text>
</comment>
<dbReference type="Proteomes" id="UP000734854">
    <property type="component" value="Unassembled WGS sequence"/>
</dbReference>
<keyword evidence="2" id="KW-0479">Metal-binding</keyword>
<accession>A0A8J5L2F8</accession>
<evidence type="ECO:0000313" key="5">
    <source>
        <dbReference type="Proteomes" id="UP000734854"/>
    </source>
</evidence>
<evidence type="ECO:0000256" key="1">
    <source>
        <dbReference type="ARBA" id="ARBA00001968"/>
    </source>
</evidence>
<name>A0A8J5L2F8_ZINOF</name>
<proteinExistence type="predicted"/>
<evidence type="ECO:0000259" key="3">
    <source>
        <dbReference type="Pfam" id="PF13359"/>
    </source>
</evidence>
<comment type="cofactor">
    <cofactor evidence="1">
        <name>a divalent metal cation</name>
        <dbReference type="ChEBI" id="CHEBI:60240"/>
    </cofactor>
</comment>
<dbReference type="InterPro" id="IPR027806">
    <property type="entry name" value="HARBI1_dom"/>
</dbReference>
<sequence length="308" mass="35281">MGGHNPGIEVEKYEWSKANVVMFVEIIYDKAKQNKLQTSTFSNTVWEEINKGLYLSTKTNYGVHRLKDTSKVNAPEEVWSEFYMKNKREYKAIRKEGYDHFHILSEVFGGTTAIGDMHRAFIQLPPTSDEERELEEDSLIEIMSSSDDESDDELGLDINLILVLGIANDFFHDMMTKYLGYIDRVSCQTSSLTGRMYIQEILDGHPQVCLTISNCLGAIDGNHVSTWAPTSIQTSFRDRKVIVTQNVMFACDFDMLFTFVFTGWEGRSNDSRVFIDTLIRHENNFPKPCSDQFYLVDFGYLNMPGVLA</sequence>
<evidence type="ECO:0000313" key="4">
    <source>
        <dbReference type="EMBL" id="KAG6498911.1"/>
    </source>
</evidence>
<dbReference type="InterPro" id="IPR045026">
    <property type="entry name" value="LIMYB"/>
</dbReference>
<protein>
    <recommendedName>
        <fullName evidence="3">DDE Tnp4 domain-containing protein</fullName>
    </recommendedName>
</protein>
<dbReference type="PANTHER" id="PTHR47584">
    <property type="match status" value="1"/>
</dbReference>